<comment type="subcellular location">
    <subcellularLocation>
        <location evidence="15">Cytoplasm</location>
    </subcellularLocation>
</comment>
<proteinExistence type="inferred from homology"/>
<comment type="caution">
    <text evidence="15">Lacks conserved residue(s) required for the propagation of feature annotation.</text>
</comment>
<dbReference type="GO" id="GO:0008652">
    <property type="term" value="P:amino acid biosynthetic process"/>
    <property type="evidence" value="ECO:0007669"/>
    <property type="project" value="UniProtKB-KW"/>
</dbReference>
<evidence type="ECO:0000256" key="12">
    <source>
        <dbReference type="ARBA" id="ARBA00023002"/>
    </source>
</evidence>
<evidence type="ECO:0000256" key="7">
    <source>
        <dbReference type="ARBA" id="ARBA00022741"/>
    </source>
</evidence>
<evidence type="ECO:0000256" key="6">
    <source>
        <dbReference type="ARBA" id="ARBA00022723"/>
    </source>
</evidence>
<dbReference type="GO" id="GO:0005524">
    <property type="term" value="F:ATP binding"/>
    <property type="evidence" value="ECO:0007669"/>
    <property type="project" value="UniProtKB-KW"/>
</dbReference>
<gene>
    <name evidence="15 17" type="primary">aroA</name>
    <name evidence="17" type="ORF">IAB91_04845</name>
</gene>
<comment type="similarity">
    <text evidence="3 15">Belongs to the EPSP synthase family.</text>
</comment>
<evidence type="ECO:0000256" key="2">
    <source>
        <dbReference type="ARBA" id="ARBA00004811"/>
    </source>
</evidence>
<feature type="active site" description="Proton acceptor" evidence="15">
    <location>
        <position position="556"/>
    </location>
</feature>
<evidence type="ECO:0000256" key="14">
    <source>
        <dbReference type="ARBA" id="ARBA00044633"/>
    </source>
</evidence>
<keyword evidence="7" id="KW-0547">Nucleotide-binding</keyword>
<feature type="binding site" evidence="15">
    <location>
        <position position="396"/>
    </location>
    <ligand>
        <name>3-phosphoshikimate</name>
        <dbReference type="ChEBI" id="CHEBI:145989"/>
    </ligand>
</feature>
<dbReference type="EMBL" id="JADIMD010000073">
    <property type="protein sequence ID" value="MBO8474598.1"/>
    <property type="molecule type" value="Genomic_DNA"/>
</dbReference>
<evidence type="ECO:0000256" key="11">
    <source>
        <dbReference type="ARBA" id="ARBA00022857"/>
    </source>
</evidence>
<feature type="binding site" evidence="15">
    <location>
        <position position="556"/>
    </location>
    <ligand>
        <name>3-phosphoshikimate</name>
        <dbReference type="ChEBI" id="CHEBI:145989"/>
    </ligand>
</feature>
<dbReference type="Gene3D" id="3.65.10.10">
    <property type="entry name" value="Enolpyruvate transferase domain"/>
    <property type="match status" value="2"/>
</dbReference>
<evidence type="ECO:0000256" key="9">
    <source>
        <dbReference type="ARBA" id="ARBA00022833"/>
    </source>
</evidence>
<dbReference type="Gene3D" id="3.20.20.70">
    <property type="entry name" value="Aldolase class I"/>
    <property type="match status" value="1"/>
</dbReference>
<dbReference type="GO" id="GO:0016301">
    <property type="term" value="F:kinase activity"/>
    <property type="evidence" value="ECO:0007669"/>
    <property type="project" value="UniProtKB-KW"/>
</dbReference>
<feature type="binding site" evidence="15">
    <location>
        <position position="239"/>
    </location>
    <ligand>
        <name>3-phosphoshikimate</name>
        <dbReference type="ChEBI" id="CHEBI:145989"/>
    </ligand>
</feature>
<dbReference type="CDD" id="cd01556">
    <property type="entry name" value="EPSP_synthase"/>
    <property type="match status" value="1"/>
</dbReference>
<dbReference type="GO" id="GO:0016491">
    <property type="term" value="F:oxidoreductase activity"/>
    <property type="evidence" value="ECO:0007669"/>
    <property type="project" value="UniProtKB-KW"/>
</dbReference>
<feature type="binding site" evidence="15">
    <location>
        <position position="354"/>
    </location>
    <ligand>
        <name>phosphoenolpyruvate</name>
        <dbReference type="ChEBI" id="CHEBI:58702"/>
    </ligand>
</feature>
<feature type="binding site" evidence="15">
    <location>
        <position position="664"/>
    </location>
    <ligand>
        <name>phosphoenolpyruvate</name>
        <dbReference type="ChEBI" id="CHEBI:58702"/>
    </ligand>
</feature>
<accession>A0A9D9IN12</accession>
<dbReference type="GO" id="GO:0009423">
    <property type="term" value="P:chorismate biosynthetic process"/>
    <property type="evidence" value="ECO:0007669"/>
    <property type="project" value="UniProtKB-UniRule"/>
</dbReference>
<dbReference type="GO" id="GO:0009073">
    <property type="term" value="P:aromatic amino acid family biosynthetic process"/>
    <property type="evidence" value="ECO:0007669"/>
    <property type="project" value="UniProtKB-KW"/>
</dbReference>
<evidence type="ECO:0000256" key="1">
    <source>
        <dbReference type="ARBA" id="ARBA00001947"/>
    </source>
</evidence>
<dbReference type="GO" id="GO:0005737">
    <property type="term" value="C:cytoplasm"/>
    <property type="evidence" value="ECO:0007669"/>
    <property type="project" value="UniProtKB-SubCell"/>
</dbReference>
<dbReference type="InterPro" id="IPR006264">
    <property type="entry name" value="EPSP_synthase"/>
</dbReference>
<keyword evidence="15" id="KW-0963">Cytoplasm</keyword>
<feature type="binding site" evidence="15">
    <location>
        <position position="397"/>
    </location>
    <ligand>
        <name>3-phosphoshikimate</name>
        <dbReference type="ChEBI" id="CHEBI:145989"/>
    </ligand>
</feature>
<comment type="catalytic activity">
    <reaction evidence="14">
        <text>3-phosphoshikimate + phosphoenolpyruvate = 5-O-(1-carboxyvinyl)-3-phosphoshikimate + phosphate</text>
        <dbReference type="Rhea" id="RHEA:21256"/>
        <dbReference type="ChEBI" id="CHEBI:43474"/>
        <dbReference type="ChEBI" id="CHEBI:57701"/>
        <dbReference type="ChEBI" id="CHEBI:58702"/>
        <dbReference type="ChEBI" id="CHEBI:145989"/>
        <dbReference type="EC" id="2.5.1.19"/>
    </reaction>
    <physiologicalReaction direction="left-to-right" evidence="14">
        <dbReference type="Rhea" id="RHEA:21257"/>
    </physiologicalReaction>
</comment>
<comment type="function">
    <text evidence="15">Catalyzes the transfer of the enolpyruvyl moiety of phosphoenolpyruvate (PEP) to the 5-hydroxyl of shikimate-3-phosphate (S3P) to produce enolpyruvyl shikimate-3-phosphate and inorganic phosphate.</text>
</comment>
<evidence type="ECO:0000313" key="18">
    <source>
        <dbReference type="Proteomes" id="UP000823757"/>
    </source>
</evidence>
<evidence type="ECO:0000256" key="5">
    <source>
        <dbReference type="ARBA" id="ARBA00022679"/>
    </source>
</evidence>
<comment type="pathway">
    <text evidence="2 15">Metabolic intermediate biosynthesis; chorismate biosynthesis; chorismate from D-erythrose 4-phosphate and phosphoenolpyruvate: step 6/7.</text>
</comment>
<dbReference type="GO" id="GO:0003855">
    <property type="term" value="F:3-dehydroquinate dehydratase activity"/>
    <property type="evidence" value="ECO:0007669"/>
    <property type="project" value="InterPro"/>
</dbReference>
<dbReference type="Pfam" id="PF00275">
    <property type="entry name" value="EPSP_synthase"/>
    <property type="match status" value="1"/>
</dbReference>
<evidence type="ECO:0000256" key="13">
    <source>
        <dbReference type="ARBA" id="ARBA00023141"/>
    </source>
</evidence>
<dbReference type="Proteomes" id="UP000823757">
    <property type="component" value="Unassembled WGS sequence"/>
</dbReference>
<dbReference type="InterPro" id="IPR001986">
    <property type="entry name" value="Enolpyruvate_Tfrase_dom"/>
</dbReference>
<dbReference type="AlphaFoldDB" id="A0A9D9IN12"/>
<dbReference type="GO" id="GO:0003866">
    <property type="term" value="F:3-phosphoshikimate 1-carboxyvinyltransferase activity"/>
    <property type="evidence" value="ECO:0007669"/>
    <property type="project" value="UniProtKB-UniRule"/>
</dbReference>
<dbReference type="InterPro" id="IPR001381">
    <property type="entry name" value="DHquinase_I"/>
</dbReference>
<feature type="binding site" evidence="15">
    <location>
        <position position="325"/>
    </location>
    <ligand>
        <name>phosphoenolpyruvate</name>
        <dbReference type="ChEBI" id="CHEBI:58702"/>
    </ligand>
</feature>
<evidence type="ECO:0000256" key="8">
    <source>
        <dbReference type="ARBA" id="ARBA00022777"/>
    </source>
</evidence>
<feature type="domain" description="Enolpyruvate transferase" evidence="16">
    <location>
        <begin position="232"/>
        <end position="672"/>
    </location>
</feature>
<evidence type="ECO:0000259" key="16">
    <source>
        <dbReference type="Pfam" id="PF00275"/>
    </source>
</evidence>
<comment type="caution">
    <text evidence="17">The sequence shown here is derived from an EMBL/GenBank/DDBJ whole genome shotgun (WGS) entry which is preliminary data.</text>
</comment>
<keyword evidence="12" id="KW-0560">Oxidoreductase</keyword>
<feature type="binding site" evidence="15">
    <location>
        <position position="239"/>
    </location>
    <ligand>
        <name>phosphoenolpyruvate</name>
        <dbReference type="ChEBI" id="CHEBI:58702"/>
    </ligand>
</feature>
<keyword evidence="11" id="KW-0521">NADP</keyword>
<feature type="binding site" evidence="15">
    <location>
        <position position="397"/>
    </location>
    <ligand>
        <name>phosphoenolpyruvate</name>
        <dbReference type="ChEBI" id="CHEBI:58702"/>
    </ligand>
</feature>
<evidence type="ECO:0000256" key="3">
    <source>
        <dbReference type="ARBA" id="ARBA00009948"/>
    </source>
</evidence>
<evidence type="ECO:0000256" key="15">
    <source>
        <dbReference type="HAMAP-Rule" id="MF_00210"/>
    </source>
</evidence>
<dbReference type="SUPFAM" id="SSF55205">
    <property type="entry name" value="EPT/RTPC-like"/>
    <property type="match status" value="1"/>
</dbReference>
<dbReference type="CDD" id="cd00502">
    <property type="entry name" value="DHQase_I"/>
    <property type="match status" value="1"/>
</dbReference>
<dbReference type="InterPro" id="IPR013792">
    <property type="entry name" value="RNA3'P_cycl/enolpyr_Trfase_a/b"/>
</dbReference>
<evidence type="ECO:0000256" key="10">
    <source>
        <dbReference type="ARBA" id="ARBA00022840"/>
    </source>
</evidence>
<dbReference type="NCBIfam" id="TIGR01356">
    <property type="entry name" value="aroA"/>
    <property type="match status" value="1"/>
</dbReference>
<feature type="binding site" evidence="15">
    <location>
        <position position="583"/>
    </location>
    <ligand>
        <name>3-phosphoshikimate</name>
        <dbReference type="ChEBI" id="CHEBI:145989"/>
    </ligand>
</feature>
<feature type="binding site" evidence="15">
    <location>
        <position position="240"/>
    </location>
    <ligand>
        <name>3-phosphoshikimate</name>
        <dbReference type="ChEBI" id="CHEBI:145989"/>
    </ligand>
</feature>
<feature type="binding site" evidence="15">
    <location>
        <position position="422"/>
    </location>
    <ligand>
        <name>3-phosphoshikimate</name>
        <dbReference type="ChEBI" id="CHEBI:145989"/>
    </ligand>
</feature>
<reference evidence="17" key="1">
    <citation type="submission" date="2020-10" db="EMBL/GenBank/DDBJ databases">
        <authorList>
            <person name="Gilroy R."/>
        </authorList>
    </citation>
    <scope>NUCLEOTIDE SEQUENCE</scope>
    <source>
        <strain evidence="17">B1-13419</strain>
    </source>
</reference>
<keyword evidence="10" id="KW-0067">ATP-binding</keyword>
<dbReference type="EC" id="2.5.1.19" evidence="15"/>
<keyword evidence="8" id="KW-0418">Kinase</keyword>
<reference evidence="17" key="2">
    <citation type="journal article" date="2021" name="PeerJ">
        <title>Extensive microbial diversity within the chicken gut microbiome revealed by metagenomics and culture.</title>
        <authorList>
            <person name="Gilroy R."/>
            <person name="Ravi A."/>
            <person name="Getino M."/>
            <person name="Pursley I."/>
            <person name="Horton D.L."/>
            <person name="Alikhan N.F."/>
            <person name="Baker D."/>
            <person name="Gharbi K."/>
            <person name="Hall N."/>
            <person name="Watson M."/>
            <person name="Adriaenssens E.M."/>
            <person name="Foster-Nyarko E."/>
            <person name="Jarju S."/>
            <person name="Secka A."/>
            <person name="Antonio M."/>
            <person name="Oren A."/>
            <person name="Chaudhuri R.R."/>
            <person name="La Ragione R."/>
            <person name="Hildebrand F."/>
            <person name="Pallen M.J."/>
        </authorList>
    </citation>
    <scope>NUCLEOTIDE SEQUENCE</scope>
    <source>
        <strain evidence="17">B1-13419</strain>
    </source>
</reference>
<evidence type="ECO:0000313" key="17">
    <source>
        <dbReference type="EMBL" id="MBO8474598.1"/>
    </source>
</evidence>
<dbReference type="Pfam" id="PF01487">
    <property type="entry name" value="DHquinase_I"/>
    <property type="match status" value="1"/>
</dbReference>
<dbReference type="SUPFAM" id="SSF51569">
    <property type="entry name" value="Aldolase"/>
    <property type="match status" value="1"/>
</dbReference>
<keyword evidence="6" id="KW-0479">Metal-binding</keyword>
<dbReference type="PANTHER" id="PTHR21090">
    <property type="entry name" value="AROM/DEHYDROQUINATE SYNTHASE"/>
    <property type="match status" value="1"/>
</dbReference>
<feature type="binding site" evidence="15">
    <location>
        <position position="587"/>
    </location>
    <ligand>
        <name>phosphoenolpyruvate</name>
        <dbReference type="ChEBI" id="CHEBI:58702"/>
    </ligand>
</feature>
<feature type="binding site" evidence="15">
    <location>
        <position position="244"/>
    </location>
    <ligand>
        <name>3-phosphoshikimate</name>
        <dbReference type="ChEBI" id="CHEBI:145989"/>
    </ligand>
</feature>
<feature type="binding site" evidence="15">
    <location>
        <position position="638"/>
    </location>
    <ligand>
        <name>phosphoenolpyruvate</name>
        <dbReference type="ChEBI" id="CHEBI:58702"/>
    </ligand>
</feature>
<dbReference type="InterPro" id="IPR013785">
    <property type="entry name" value="Aldolase_TIM"/>
</dbReference>
<protein>
    <recommendedName>
        <fullName evidence="15">3-phosphoshikimate 1-carboxyvinyltransferase</fullName>
        <ecNumber evidence="15">2.5.1.19</ecNumber>
    </recommendedName>
    <alternativeName>
        <fullName evidence="15">5-enolpyruvylshikimate-3-phosphate synthase</fullName>
        <shortName evidence="15">EPSP synthase</shortName>
        <shortName evidence="15">EPSPS</shortName>
    </alternativeName>
</protein>
<keyword evidence="5 15" id="KW-0808">Transferase</keyword>
<dbReference type="PANTHER" id="PTHR21090:SF5">
    <property type="entry name" value="PENTAFUNCTIONAL AROM POLYPEPTIDE"/>
    <property type="match status" value="1"/>
</dbReference>
<comment type="cofactor">
    <cofactor evidence="1">
        <name>Zn(2+)</name>
        <dbReference type="ChEBI" id="CHEBI:29105"/>
    </cofactor>
</comment>
<evidence type="ECO:0000256" key="4">
    <source>
        <dbReference type="ARBA" id="ARBA00022605"/>
    </source>
</evidence>
<organism evidence="17 18">
    <name type="scientific">Candidatus Cryptobacteroides faecigallinarum</name>
    <dbReference type="NCBI Taxonomy" id="2840763"/>
    <lineage>
        <taxon>Bacteria</taxon>
        <taxon>Pseudomonadati</taxon>
        <taxon>Bacteroidota</taxon>
        <taxon>Bacteroidia</taxon>
        <taxon>Bacteroidales</taxon>
        <taxon>Candidatus Cryptobacteroides</taxon>
    </lineage>
</organism>
<name>A0A9D9IN12_9BACT</name>
<keyword evidence="9" id="KW-0862">Zinc</keyword>
<keyword evidence="4 15" id="KW-0028">Amino-acid biosynthesis</keyword>
<sequence length="684" mass="73253">MICTVIQNKDLDGVLEALGNCEMAEIRLDRCRLSEEEIEECFSSDVPLVATCRIADVMLAEPGLTLSQAEKICEKRLVSAIEAGAAFVDVEIEASKEMAKRVRSRAHACGSVFIRSYHDFDSTPAKEDLVEKVDRCRYYGADLVKLVTMAHSQDDADRVLSLYDDYDPVTLIAFCMGEEGRQSRIECLKRGAQYSYAALTEDEAAAPGQWAAGDMANAVYGSRHFIGDAGQTVRMPASKSFAQRAIIAAALAEGESVLDGYTPCSDSEAAISVAQALGAEVTREKSTRNTDPQDASQSCETLHIKGTGASPGYVDIKDLNVGESGLLTRLMIPLSAVISSADVTIEGEKTLLGRPMKGADTMLAAFGVRLSSETVPMKVSGCLESGNASVSGKDGSQLISGLLMALPMTDGRSTVVVTRPKSIPYMFITLDVMKHFGVKVANEMGGDRAFFESGGDWSLCTEITFNVKGGQRYKAAEFSLEGDWSAAANFLVAGAVFGKVKVSGLDTKSLQADISIMDILMDAGASLSQEDGDDGPIAVQRAPLTAFSTDASNCPDLFPIVAVLAAFCQGCSRISGVDRLAHKESDRGKAILQMLDRMGVKAWTEENDMLIEGSSLAQRSLSGNLLKGGKYTSCHDHRMVMALKVAELGADSKIEIDDEECVGKSFPDFLDRFASAVGNNNNQL</sequence>
<dbReference type="InterPro" id="IPR036968">
    <property type="entry name" value="Enolpyruvate_Tfrase_sf"/>
</dbReference>
<keyword evidence="13 15" id="KW-0057">Aromatic amino acid biosynthesis</keyword>
<comment type="subunit">
    <text evidence="15">Monomer.</text>
</comment>
<dbReference type="HAMAP" id="MF_00210">
    <property type="entry name" value="EPSP_synth"/>
    <property type="match status" value="1"/>
</dbReference>
<dbReference type="GO" id="GO:0046872">
    <property type="term" value="F:metal ion binding"/>
    <property type="evidence" value="ECO:0007669"/>
    <property type="project" value="UniProtKB-KW"/>
</dbReference>